<dbReference type="Pfam" id="PF00448">
    <property type="entry name" value="SRP54"/>
    <property type="match status" value="1"/>
</dbReference>
<dbReference type="SUPFAM" id="SSF52540">
    <property type="entry name" value="P-loop containing nucleoside triphosphate hydrolases"/>
    <property type="match status" value="1"/>
</dbReference>
<evidence type="ECO:0000256" key="1">
    <source>
        <dbReference type="ARBA" id="ARBA00022741"/>
    </source>
</evidence>
<dbReference type="Gene3D" id="3.40.50.300">
    <property type="entry name" value="P-loop containing nucleotide triphosphate hydrolases"/>
    <property type="match status" value="1"/>
</dbReference>
<dbReference type="GO" id="GO:0005525">
    <property type="term" value="F:GTP binding"/>
    <property type="evidence" value="ECO:0007669"/>
    <property type="project" value="UniProtKB-KW"/>
</dbReference>
<feature type="domain" description="SRP54-type proteins GTP-binding" evidence="4">
    <location>
        <begin position="144"/>
        <end position="334"/>
    </location>
</feature>
<comment type="caution">
    <text evidence="5">The sequence shown here is derived from an EMBL/GenBank/DDBJ whole genome shotgun (WGS) entry which is preliminary data.</text>
</comment>
<organism evidence="5 6">
    <name type="scientific">Kordiimonas sediminis</name>
    <dbReference type="NCBI Taxonomy" id="1735581"/>
    <lineage>
        <taxon>Bacteria</taxon>
        <taxon>Pseudomonadati</taxon>
        <taxon>Pseudomonadota</taxon>
        <taxon>Alphaproteobacteria</taxon>
        <taxon>Kordiimonadales</taxon>
        <taxon>Kordiimonadaceae</taxon>
        <taxon>Kordiimonas</taxon>
    </lineage>
</organism>
<feature type="compositionally biased region" description="Low complexity" evidence="3">
    <location>
        <begin position="58"/>
        <end position="68"/>
    </location>
</feature>
<evidence type="ECO:0000256" key="2">
    <source>
        <dbReference type="ARBA" id="ARBA00023134"/>
    </source>
</evidence>
<dbReference type="AlphaFoldDB" id="A0A919ASH9"/>
<protein>
    <submittedName>
        <fullName evidence="5">GTP-binding protein</fullName>
    </submittedName>
</protein>
<dbReference type="InterPro" id="IPR000897">
    <property type="entry name" value="SRP54_GTPase_dom"/>
</dbReference>
<keyword evidence="6" id="KW-1185">Reference proteome</keyword>
<dbReference type="InterPro" id="IPR027417">
    <property type="entry name" value="P-loop_NTPase"/>
</dbReference>
<evidence type="ECO:0000256" key="3">
    <source>
        <dbReference type="SAM" id="MobiDB-lite"/>
    </source>
</evidence>
<gene>
    <name evidence="5" type="ORF">GCM10017044_16140</name>
</gene>
<dbReference type="SMART" id="SM00962">
    <property type="entry name" value="SRP54"/>
    <property type="match status" value="1"/>
</dbReference>
<evidence type="ECO:0000313" key="5">
    <source>
        <dbReference type="EMBL" id="GHF22566.1"/>
    </source>
</evidence>
<dbReference type="GO" id="GO:0006614">
    <property type="term" value="P:SRP-dependent cotranslational protein targeting to membrane"/>
    <property type="evidence" value="ECO:0007669"/>
    <property type="project" value="InterPro"/>
</dbReference>
<dbReference type="RefSeq" id="WP_191251784.1">
    <property type="nucleotide sequence ID" value="NZ_BNCI01000002.1"/>
</dbReference>
<reference evidence="5" key="2">
    <citation type="submission" date="2020-09" db="EMBL/GenBank/DDBJ databases">
        <authorList>
            <person name="Sun Q."/>
            <person name="Kim S."/>
        </authorList>
    </citation>
    <scope>NUCLEOTIDE SEQUENCE</scope>
    <source>
        <strain evidence="5">KCTC 42590</strain>
    </source>
</reference>
<feature type="region of interest" description="Disordered" evidence="3">
    <location>
        <begin position="48"/>
        <end position="68"/>
    </location>
</feature>
<reference evidence="5" key="1">
    <citation type="journal article" date="2014" name="Int. J. Syst. Evol. Microbiol.">
        <title>Complete genome sequence of Corynebacterium casei LMG S-19264T (=DSM 44701T), isolated from a smear-ripened cheese.</title>
        <authorList>
            <consortium name="US DOE Joint Genome Institute (JGI-PGF)"/>
            <person name="Walter F."/>
            <person name="Albersmeier A."/>
            <person name="Kalinowski J."/>
            <person name="Ruckert C."/>
        </authorList>
    </citation>
    <scope>NUCLEOTIDE SEQUENCE</scope>
    <source>
        <strain evidence="5">KCTC 42590</strain>
    </source>
</reference>
<dbReference type="Proteomes" id="UP000630923">
    <property type="component" value="Unassembled WGS sequence"/>
</dbReference>
<accession>A0A919ASH9</accession>
<sequence length="351" mass="36878">MRLKTFHAKNMKEVMELVRNEMGPDAIIISTEESSKIGGARVTAALEAGATPPPPAKTPQTQQTPLQASEIARANAEASPSIIPSPEFDAADINAVLNHHGLPFETAGHLGAAARSVDCASLPEAFSTALETSISFSPLTDYTSRPIILVGPPGAGKTVCAAKLAADAVLHQRSLKLISTDTVKAAGIAQLDHYAQLMKKTVQTAANAKELQSLVQSADTTNALTVIDAPGTNPFDMAELESLLKLIKSVDAEPVLVMPAGLDPLDAQEIAGIFAKMGCQRFIATRLDAARRYASIIMAARPGYLSVAAISRSPFVAEGLEPASPLALARLLTTLPKSQARSQSSDRKNGQ</sequence>
<evidence type="ECO:0000259" key="4">
    <source>
        <dbReference type="SMART" id="SM00962"/>
    </source>
</evidence>
<dbReference type="EMBL" id="BNCI01000002">
    <property type="protein sequence ID" value="GHF22566.1"/>
    <property type="molecule type" value="Genomic_DNA"/>
</dbReference>
<proteinExistence type="predicted"/>
<keyword evidence="1" id="KW-0547">Nucleotide-binding</keyword>
<keyword evidence="2" id="KW-0342">GTP-binding</keyword>
<name>A0A919ASH9_9PROT</name>
<evidence type="ECO:0000313" key="6">
    <source>
        <dbReference type="Proteomes" id="UP000630923"/>
    </source>
</evidence>